<dbReference type="OrthoDB" id="28413at2759"/>
<dbReference type="Gene3D" id="2.30.29.30">
    <property type="entry name" value="Pleckstrin-homology domain (PH domain)/Phosphotyrosine-binding domain (PTB)"/>
    <property type="match status" value="1"/>
</dbReference>
<feature type="compositionally biased region" description="Pro residues" evidence="1">
    <location>
        <begin position="734"/>
        <end position="748"/>
    </location>
</feature>
<feature type="region of interest" description="Disordered" evidence="1">
    <location>
        <begin position="731"/>
        <end position="767"/>
    </location>
</feature>
<evidence type="ECO:0000313" key="3">
    <source>
        <dbReference type="EMBL" id="CAH1112147.1"/>
    </source>
</evidence>
<sequence>MSNISNIAKISVEKHDSKEQFLYDLDKSKTLCDIVSDICKSCGLPISTVYGLKRININNPSIDTYLSDKNYHDVQHNDCLKIVFSISYLLNHRILPHINEPACSLERVLSYEALLKLALDPIFIEELVETEKHSKLLEIFINDNTLREKELLALLATICHLFQLGFISDMPIELLQKTIDILKSKCENFVVDHIQYALSILQKILVIKNQEFIHWKEKIIETVPITCLTPYIRHANGKKLQYGVLLLINTIIKCCKGEQKKQLIKEMNLTQNREDIYKHIIAPGGFDKKMEHELYVIQTYILSLYEEALNSNVSLNDNNVFKREEFELPEDDVRRLTILLDFDEATNSMRSNSLENLLSYQQAERLSLASVMSDKSVNSRKSSTVCSPKSRQTSFNYDFDNLTISYLTLEALRHYKNNHKKNFCQSQIEERVYEPGIFVTSEKVVKILADVLDIGKERPNSKSVFYQPIVFNTSPKMPFFLELFSRSMWLLSRTRREMKVSTIEDYPKLMRTLKKQIKMVLKNRPLDFKTLTDHMSEMNFDAVLKHWQDEKEEEMKELLKSHPCIQELKEVYTRQNEPFLRQNRMNVLKKGEKFPKVFEKKAYGKKFVQLSRNERELYIYNIENEKTDKKVLVDTIIIADITHVAIGRNCKHANICKNPVLLFSIIISNSEKQENFIAESEKIAATWTDAFNIMTGNPRRSNYYNEELDTLVEMDLKLQLIELQNITIPKDPPEIPPIPKPVLPPKPESVPKKGIRNSKPRLQKSIN</sequence>
<dbReference type="InterPro" id="IPR001849">
    <property type="entry name" value="PH_domain"/>
</dbReference>
<dbReference type="Pfam" id="PF16457">
    <property type="entry name" value="PH_12"/>
    <property type="match status" value="1"/>
</dbReference>
<accession>A0A9P0GIM1</accession>
<proteinExistence type="predicted"/>
<name>A0A9P0GIM1_9CUCU</name>
<feature type="compositionally biased region" description="Basic residues" evidence="1">
    <location>
        <begin position="753"/>
        <end position="767"/>
    </location>
</feature>
<evidence type="ECO:0000313" key="4">
    <source>
        <dbReference type="Proteomes" id="UP001153636"/>
    </source>
</evidence>
<dbReference type="Proteomes" id="UP001153636">
    <property type="component" value="Chromosome 6"/>
</dbReference>
<feature type="domain" description="PH" evidence="2">
    <location>
        <begin position="581"/>
        <end position="694"/>
    </location>
</feature>
<organism evidence="3 4">
    <name type="scientific">Psylliodes chrysocephalus</name>
    <dbReference type="NCBI Taxonomy" id="3402493"/>
    <lineage>
        <taxon>Eukaryota</taxon>
        <taxon>Metazoa</taxon>
        <taxon>Ecdysozoa</taxon>
        <taxon>Arthropoda</taxon>
        <taxon>Hexapoda</taxon>
        <taxon>Insecta</taxon>
        <taxon>Pterygota</taxon>
        <taxon>Neoptera</taxon>
        <taxon>Endopterygota</taxon>
        <taxon>Coleoptera</taxon>
        <taxon>Polyphaga</taxon>
        <taxon>Cucujiformia</taxon>
        <taxon>Chrysomeloidea</taxon>
        <taxon>Chrysomelidae</taxon>
        <taxon>Galerucinae</taxon>
        <taxon>Alticini</taxon>
        <taxon>Psylliodes</taxon>
    </lineage>
</organism>
<dbReference type="AlphaFoldDB" id="A0A9P0GIM1"/>
<evidence type="ECO:0000259" key="2">
    <source>
        <dbReference type="Pfam" id="PF16457"/>
    </source>
</evidence>
<dbReference type="SUPFAM" id="SSF50729">
    <property type="entry name" value="PH domain-like"/>
    <property type="match status" value="1"/>
</dbReference>
<gene>
    <name evidence="3" type="ORF">PSYICH_LOCUS13001</name>
</gene>
<keyword evidence="4" id="KW-1185">Reference proteome</keyword>
<reference evidence="3" key="1">
    <citation type="submission" date="2022-01" db="EMBL/GenBank/DDBJ databases">
        <authorList>
            <person name="King R."/>
        </authorList>
    </citation>
    <scope>NUCLEOTIDE SEQUENCE</scope>
</reference>
<evidence type="ECO:0000256" key="1">
    <source>
        <dbReference type="SAM" id="MobiDB-lite"/>
    </source>
</evidence>
<dbReference type="InterPro" id="IPR011993">
    <property type="entry name" value="PH-like_dom_sf"/>
</dbReference>
<dbReference type="EMBL" id="OV651818">
    <property type="protein sequence ID" value="CAH1112147.1"/>
    <property type="molecule type" value="Genomic_DNA"/>
</dbReference>
<protein>
    <recommendedName>
        <fullName evidence="2">PH domain-containing protein</fullName>
    </recommendedName>
</protein>